<organism evidence="2 3">
    <name type="scientific">Paracoccus acridae</name>
    <dbReference type="NCBI Taxonomy" id="1795310"/>
    <lineage>
        <taxon>Bacteria</taxon>
        <taxon>Pseudomonadati</taxon>
        <taxon>Pseudomonadota</taxon>
        <taxon>Alphaproteobacteria</taxon>
        <taxon>Rhodobacterales</taxon>
        <taxon>Paracoccaceae</taxon>
        <taxon>Paracoccus</taxon>
    </lineage>
</organism>
<evidence type="ECO:0000313" key="3">
    <source>
        <dbReference type="Proteomes" id="UP000640509"/>
    </source>
</evidence>
<evidence type="ECO:0000256" key="1">
    <source>
        <dbReference type="SAM" id="MobiDB-lite"/>
    </source>
</evidence>
<evidence type="ECO:0008006" key="4">
    <source>
        <dbReference type="Google" id="ProtNLM"/>
    </source>
</evidence>
<gene>
    <name evidence="2" type="ORF">GCM10011402_38420</name>
</gene>
<sequence length="125" mass="13417">MKEQDPKSPEMGQDLADIVTAGAEDGEDCVADAPLQRTSGKTSVGFHVPDLRLDSTSSPEELCQERGDAASRAADQDLGGLHAMAAIAAIDDGEIRHLVSQDGDLLERRRQGMTVVLNRPWFTGE</sequence>
<proteinExistence type="predicted"/>
<accession>A0ABQ1VMR8</accession>
<reference evidence="3" key="1">
    <citation type="journal article" date="2019" name="Int. J. Syst. Evol. Microbiol.">
        <title>The Global Catalogue of Microorganisms (GCM) 10K type strain sequencing project: providing services to taxonomists for standard genome sequencing and annotation.</title>
        <authorList>
            <consortium name="The Broad Institute Genomics Platform"/>
            <consortium name="The Broad Institute Genome Sequencing Center for Infectious Disease"/>
            <person name="Wu L."/>
            <person name="Ma J."/>
        </authorList>
    </citation>
    <scope>NUCLEOTIDE SEQUENCE [LARGE SCALE GENOMIC DNA]</scope>
    <source>
        <strain evidence="3">CGMCC 1.15419</strain>
    </source>
</reference>
<dbReference type="Proteomes" id="UP000640509">
    <property type="component" value="Unassembled WGS sequence"/>
</dbReference>
<comment type="caution">
    <text evidence="2">The sequence shown here is derived from an EMBL/GenBank/DDBJ whole genome shotgun (WGS) entry which is preliminary data.</text>
</comment>
<keyword evidence="3" id="KW-1185">Reference proteome</keyword>
<evidence type="ECO:0000313" key="2">
    <source>
        <dbReference type="EMBL" id="GGF82145.1"/>
    </source>
</evidence>
<protein>
    <recommendedName>
        <fullName evidence="4">PIN domain-containing protein</fullName>
    </recommendedName>
</protein>
<name>A0ABQ1VMR8_9RHOB</name>
<dbReference type="EMBL" id="BMIV01000048">
    <property type="protein sequence ID" value="GGF82145.1"/>
    <property type="molecule type" value="Genomic_DNA"/>
</dbReference>
<feature type="region of interest" description="Disordered" evidence="1">
    <location>
        <begin position="34"/>
        <end position="60"/>
    </location>
</feature>